<keyword evidence="1" id="KW-0808">Transferase</keyword>
<dbReference type="PANTHER" id="PTHR43861">
    <property type="entry name" value="TRANS-ACONITATE 2-METHYLTRANSFERASE-RELATED"/>
    <property type="match status" value="1"/>
</dbReference>
<organism evidence="1 2">
    <name type="scientific">Apibacter mensalis</name>
    <dbReference type="NCBI Taxonomy" id="1586267"/>
    <lineage>
        <taxon>Bacteria</taxon>
        <taxon>Pseudomonadati</taxon>
        <taxon>Bacteroidota</taxon>
        <taxon>Flavobacteriia</taxon>
        <taxon>Flavobacteriales</taxon>
        <taxon>Weeksellaceae</taxon>
        <taxon>Apibacter</taxon>
    </lineage>
</organism>
<dbReference type="SUPFAM" id="SSF53335">
    <property type="entry name" value="S-adenosyl-L-methionine-dependent methyltransferases"/>
    <property type="match status" value="1"/>
</dbReference>
<dbReference type="RefSeq" id="WP_055425553.1">
    <property type="nucleotide sequence ID" value="NZ_FCOR01000006.1"/>
</dbReference>
<sequence length="270" mass="31615">MKIKDHFLSNEVFEIKETEYNNVLKTINTPEDISKYYESEKYLSHTKDQSLKAKLYLLIQKLNEKYKLKIITKYKTSGKLLDYGCGDGTFLKFIQNRNFSALGYEPNKKAAISAKNKIGQNNIINSIDYIENNSIDIITLWHVMEHIPNPEEILSKLKLKLKSNGYILIAVPNYKSFDAKFYKEYWAAWDVPRHIYHYSRQGAINFFNKNKFNVIHTYPLPFDSFYISLLSENYIKNPLGIYRFPLIAILSNLKGIKDGNYSSVIYIIKK</sequence>
<dbReference type="GO" id="GO:0008168">
    <property type="term" value="F:methyltransferase activity"/>
    <property type="evidence" value="ECO:0007669"/>
    <property type="project" value="UniProtKB-KW"/>
</dbReference>
<dbReference type="InterPro" id="IPR029063">
    <property type="entry name" value="SAM-dependent_MTases_sf"/>
</dbReference>
<evidence type="ECO:0000313" key="2">
    <source>
        <dbReference type="Proteomes" id="UP000182761"/>
    </source>
</evidence>
<reference evidence="1 2" key="1">
    <citation type="submission" date="2016-01" db="EMBL/GenBank/DDBJ databases">
        <authorList>
            <person name="McClelland M."/>
            <person name="Jain A."/>
            <person name="Saraogi P."/>
            <person name="Mendelson R."/>
            <person name="Westerman R."/>
            <person name="SanMiguel P."/>
            <person name="Csonka L."/>
        </authorList>
    </citation>
    <scope>NUCLEOTIDE SEQUENCE [LARGE SCALE GENOMIC DNA]</scope>
    <source>
        <strain evidence="1 2">R-53146</strain>
    </source>
</reference>
<dbReference type="STRING" id="1586267.GCA_001418685_01206"/>
<dbReference type="EMBL" id="FCOR01000006">
    <property type="protein sequence ID" value="CVK16356.1"/>
    <property type="molecule type" value="Genomic_DNA"/>
</dbReference>
<accession>A0A0X3APR8</accession>
<dbReference type="Proteomes" id="UP000182761">
    <property type="component" value="Unassembled WGS sequence"/>
</dbReference>
<gene>
    <name evidence="1" type="ORF">Ga0061079_106121</name>
</gene>
<dbReference type="GO" id="GO:0032259">
    <property type="term" value="P:methylation"/>
    <property type="evidence" value="ECO:0007669"/>
    <property type="project" value="UniProtKB-KW"/>
</dbReference>
<dbReference type="Gene3D" id="3.40.50.150">
    <property type="entry name" value="Vaccinia Virus protein VP39"/>
    <property type="match status" value="1"/>
</dbReference>
<proteinExistence type="predicted"/>
<keyword evidence="2" id="KW-1185">Reference proteome</keyword>
<dbReference type="Pfam" id="PF13489">
    <property type="entry name" value="Methyltransf_23"/>
    <property type="match status" value="1"/>
</dbReference>
<keyword evidence="1" id="KW-0489">Methyltransferase</keyword>
<name>A0A0X3APR8_9FLAO</name>
<dbReference type="OrthoDB" id="2370471at2"/>
<protein>
    <submittedName>
        <fullName evidence="1">2-polyprenyl-3-methyl-5-hydroxy-6-metoxy-1,4-benzoquinol methylase</fullName>
    </submittedName>
</protein>
<evidence type="ECO:0000313" key="1">
    <source>
        <dbReference type="EMBL" id="CVK16356.1"/>
    </source>
</evidence>
<dbReference type="AlphaFoldDB" id="A0A0X3APR8"/>